<dbReference type="RefSeq" id="WP_165850163.1">
    <property type="nucleotide sequence ID" value="NZ_JBHRUJ010000004.1"/>
</dbReference>
<name>A0ABV7KKT1_PLAOK</name>
<dbReference type="SUPFAM" id="SSF81301">
    <property type="entry name" value="Nucleotidyltransferase"/>
    <property type="match status" value="1"/>
</dbReference>
<dbReference type="Gene3D" id="3.30.460.10">
    <property type="entry name" value="Beta Polymerase, domain 2"/>
    <property type="match status" value="1"/>
</dbReference>
<evidence type="ECO:0000313" key="2">
    <source>
        <dbReference type="EMBL" id="MFC3210046.1"/>
    </source>
</evidence>
<evidence type="ECO:0000313" key="3">
    <source>
        <dbReference type="Proteomes" id="UP001595625"/>
    </source>
</evidence>
<protein>
    <submittedName>
        <fullName evidence="2">DUF4037 domain-containing protein</fullName>
    </submittedName>
</protein>
<gene>
    <name evidence="2" type="ORF">ACFOEJ_03035</name>
</gene>
<evidence type="ECO:0000259" key="1">
    <source>
        <dbReference type="Pfam" id="PF13228"/>
    </source>
</evidence>
<sequence length="280" mass="32231">MADLQEMAEQLARLYAENPKVEGVLLGGSVSRGWQDKYSDIELLVFWKEPPTDTDRKTPIIKSDGTVLDFHPYEDEEWSETYITDGVKLEISNFLTAAIHRFITKTVDFFDTDPEIQCIAAAVNYGKALEGHELITEMKGSVQNYPDGLRKTMIEENIIFGSRWSNREALLFRKDWLMLYKVMADAETKIMSILFALNRQYIVHPGFKWQRNSLDGMSVKPENIIKRMESVFIGNPKDAIRTLEAVIQEVFDLIGQELPDMNLSEAMKQTNQVRPQNENR</sequence>
<feature type="domain" description="DUF4037" evidence="1">
    <location>
        <begin position="118"/>
        <end position="209"/>
    </location>
</feature>
<dbReference type="InterPro" id="IPR043519">
    <property type="entry name" value="NT_sf"/>
</dbReference>
<organism evidence="2 3">
    <name type="scientific">Planomicrobium okeanokoites</name>
    <name type="common">Planococcus okeanokoites</name>
    <name type="synonym">Flavobacterium okeanokoites</name>
    <dbReference type="NCBI Taxonomy" id="244"/>
    <lineage>
        <taxon>Bacteria</taxon>
        <taxon>Bacillati</taxon>
        <taxon>Bacillota</taxon>
        <taxon>Bacilli</taxon>
        <taxon>Bacillales</taxon>
        <taxon>Caryophanaceae</taxon>
        <taxon>Planomicrobium</taxon>
    </lineage>
</organism>
<dbReference type="Pfam" id="PF13228">
    <property type="entry name" value="DUF4037"/>
    <property type="match status" value="1"/>
</dbReference>
<proteinExistence type="predicted"/>
<dbReference type="Proteomes" id="UP001595625">
    <property type="component" value="Unassembled WGS sequence"/>
</dbReference>
<comment type="caution">
    <text evidence="2">The sequence shown here is derived from an EMBL/GenBank/DDBJ whole genome shotgun (WGS) entry which is preliminary data.</text>
</comment>
<dbReference type="EMBL" id="JBHRUJ010000004">
    <property type="protein sequence ID" value="MFC3210046.1"/>
    <property type="molecule type" value="Genomic_DNA"/>
</dbReference>
<dbReference type="InterPro" id="IPR025117">
    <property type="entry name" value="DUF4037"/>
</dbReference>
<keyword evidence="3" id="KW-1185">Reference proteome</keyword>
<dbReference type="CDD" id="cd05403">
    <property type="entry name" value="NT_KNTase_like"/>
    <property type="match status" value="1"/>
</dbReference>
<reference evidence="3" key="1">
    <citation type="journal article" date="2019" name="Int. J. Syst. Evol. Microbiol.">
        <title>The Global Catalogue of Microorganisms (GCM) 10K type strain sequencing project: providing services to taxonomists for standard genome sequencing and annotation.</title>
        <authorList>
            <consortium name="The Broad Institute Genomics Platform"/>
            <consortium name="The Broad Institute Genome Sequencing Center for Infectious Disease"/>
            <person name="Wu L."/>
            <person name="Ma J."/>
        </authorList>
    </citation>
    <scope>NUCLEOTIDE SEQUENCE [LARGE SCALE GENOMIC DNA]</scope>
    <source>
        <strain evidence="3">CCM 320</strain>
    </source>
</reference>
<accession>A0ABV7KKT1</accession>